<protein>
    <recommendedName>
        <fullName evidence="5">DNA-directed RNA polymerase specialized sigma24 family protein</fullName>
    </recommendedName>
</protein>
<dbReference type="EMBL" id="RJVJ01000001">
    <property type="protein sequence ID" value="ROR44209.1"/>
    <property type="molecule type" value="Genomic_DNA"/>
</dbReference>
<evidence type="ECO:0000313" key="4">
    <source>
        <dbReference type="Proteomes" id="UP000267408"/>
    </source>
</evidence>
<evidence type="ECO:0000313" key="2">
    <source>
        <dbReference type="EMBL" id="RPE34557.1"/>
    </source>
</evidence>
<evidence type="ECO:0000313" key="3">
    <source>
        <dbReference type="Proteomes" id="UP000266906"/>
    </source>
</evidence>
<accession>A0A8G1XBZ6</accession>
<gene>
    <name evidence="2" type="ORF">EDD38_2878</name>
    <name evidence="1" type="ORF">EDD39_2390</name>
</gene>
<name>A0A3N4S1E9_9ACTN</name>
<organism evidence="2 3">
    <name type="scientific">Kitasatospora cineracea</name>
    <dbReference type="NCBI Taxonomy" id="88074"/>
    <lineage>
        <taxon>Bacteria</taxon>
        <taxon>Bacillati</taxon>
        <taxon>Actinomycetota</taxon>
        <taxon>Actinomycetes</taxon>
        <taxon>Kitasatosporales</taxon>
        <taxon>Streptomycetaceae</taxon>
        <taxon>Kitasatospora</taxon>
    </lineage>
</organism>
<dbReference type="AlphaFoldDB" id="A0A3N4S1E9"/>
<evidence type="ECO:0008006" key="5">
    <source>
        <dbReference type="Google" id="ProtNLM"/>
    </source>
</evidence>
<accession>A0A3N4S1E9</accession>
<dbReference type="Proteomes" id="UP000266906">
    <property type="component" value="Unassembled WGS sequence"/>
</dbReference>
<evidence type="ECO:0000313" key="1">
    <source>
        <dbReference type="EMBL" id="ROR44209.1"/>
    </source>
</evidence>
<comment type="caution">
    <text evidence="2">The sequence shown here is derived from an EMBL/GenBank/DDBJ whole genome shotgun (WGS) entry which is preliminary data.</text>
</comment>
<dbReference type="EMBL" id="RKQG01000001">
    <property type="protein sequence ID" value="RPE34557.1"/>
    <property type="molecule type" value="Genomic_DNA"/>
</dbReference>
<proteinExistence type="predicted"/>
<reference evidence="3 4" key="1">
    <citation type="submission" date="2018-11" db="EMBL/GenBank/DDBJ databases">
        <title>Sequencing the genomes of 1000 actinobacteria strains.</title>
        <authorList>
            <person name="Klenk H.-P."/>
        </authorList>
    </citation>
    <scope>NUCLEOTIDE SEQUENCE [LARGE SCALE GENOMIC DNA]</scope>
    <source>
        <strain evidence="1 4">DSM 44780</strain>
        <strain evidence="2 3">DSM 44781</strain>
    </source>
</reference>
<dbReference type="Proteomes" id="UP000267408">
    <property type="component" value="Unassembled WGS sequence"/>
</dbReference>
<sequence>MTDRHVPAADSASADRSAELPYVSVEFAAFCELHEPRYRSYARVWFQEPGAAHRVVRLALHAIAAVWPTVLESPNPAAEAWQILRDTVTEQHNGTAGAAGTGGLRPDVEGDEDLAILHYVVGLATPEIADVMGGDTASITSQLRQTHRRRATDW</sequence>
<keyword evidence="3" id="KW-1185">Reference proteome</keyword>